<feature type="chain" id="PRO_5040305443" evidence="2">
    <location>
        <begin position="27"/>
        <end position="318"/>
    </location>
</feature>
<dbReference type="AlphaFoldDB" id="A0A9P0F1R9"/>
<evidence type="ECO:0000256" key="2">
    <source>
        <dbReference type="SAM" id="SignalP"/>
    </source>
</evidence>
<feature type="compositionally biased region" description="Gly residues" evidence="1">
    <location>
        <begin position="245"/>
        <end position="256"/>
    </location>
</feature>
<keyword evidence="2" id="KW-0732">Signal</keyword>
<feature type="region of interest" description="Disordered" evidence="1">
    <location>
        <begin position="275"/>
        <end position="318"/>
    </location>
</feature>
<feature type="signal peptide" evidence="2">
    <location>
        <begin position="1"/>
        <end position="26"/>
    </location>
</feature>
<feature type="compositionally biased region" description="Low complexity" evidence="1">
    <location>
        <begin position="226"/>
        <end position="244"/>
    </location>
</feature>
<reference evidence="3" key="1">
    <citation type="submission" date="2021-12" db="EMBL/GenBank/DDBJ databases">
        <authorList>
            <person name="King R."/>
        </authorList>
    </citation>
    <scope>NUCLEOTIDE SEQUENCE</scope>
</reference>
<feature type="compositionally biased region" description="Polar residues" evidence="1">
    <location>
        <begin position="207"/>
        <end position="225"/>
    </location>
</feature>
<proteinExistence type="predicted"/>
<dbReference type="Proteomes" id="UP001152759">
    <property type="component" value="Chromosome 4"/>
</dbReference>
<feature type="region of interest" description="Disordered" evidence="1">
    <location>
        <begin position="207"/>
        <end position="259"/>
    </location>
</feature>
<feature type="compositionally biased region" description="Gly residues" evidence="1">
    <location>
        <begin position="275"/>
        <end position="284"/>
    </location>
</feature>
<dbReference type="EMBL" id="OU963865">
    <property type="protein sequence ID" value="CAH0388238.1"/>
    <property type="molecule type" value="Genomic_DNA"/>
</dbReference>
<organism evidence="3 4">
    <name type="scientific">Bemisia tabaci</name>
    <name type="common">Sweetpotato whitefly</name>
    <name type="synonym">Aleurodes tabaci</name>
    <dbReference type="NCBI Taxonomy" id="7038"/>
    <lineage>
        <taxon>Eukaryota</taxon>
        <taxon>Metazoa</taxon>
        <taxon>Ecdysozoa</taxon>
        <taxon>Arthropoda</taxon>
        <taxon>Hexapoda</taxon>
        <taxon>Insecta</taxon>
        <taxon>Pterygota</taxon>
        <taxon>Neoptera</taxon>
        <taxon>Paraneoptera</taxon>
        <taxon>Hemiptera</taxon>
        <taxon>Sternorrhyncha</taxon>
        <taxon>Aleyrodoidea</taxon>
        <taxon>Aleyrodidae</taxon>
        <taxon>Aleyrodinae</taxon>
        <taxon>Bemisia</taxon>
    </lineage>
</organism>
<protein>
    <submittedName>
        <fullName evidence="3">Uncharacterized protein</fullName>
    </submittedName>
</protein>
<evidence type="ECO:0000313" key="3">
    <source>
        <dbReference type="EMBL" id="CAH0388238.1"/>
    </source>
</evidence>
<sequence length="318" mass="34469">MTATMAIRLLLGVLCLNELLRPHAQADQVLCKSAQFAEGTVITATSNSVFHKKRYCASTIGYFIAVRDDKLFHLECSTEHHPTQATAKITELKNTNARNQFFGKKEMCEVKSRDIPTMNNMKVLAEKLAGNMVPYDPQSCNAAHYTEYLTKGAVQNYNVINDKCPVFNRFNGQSSINMTVFKLAGRNDIVYEWPARNTKGLLVPSTMKKQSANVPPRSNSRSRQYSGFTGNGSTSNSNTSLRGYRSGGWGGAGGRPSAGNIPGVIPGEIPRTAGGVFGGSGGGGRRGHHDSSVASGGPKPFWRIFTRSRSGSKKPSNV</sequence>
<evidence type="ECO:0000313" key="4">
    <source>
        <dbReference type="Proteomes" id="UP001152759"/>
    </source>
</evidence>
<evidence type="ECO:0000256" key="1">
    <source>
        <dbReference type="SAM" id="MobiDB-lite"/>
    </source>
</evidence>
<accession>A0A9P0F1R9</accession>
<feature type="compositionally biased region" description="Polar residues" evidence="1">
    <location>
        <begin position="307"/>
        <end position="318"/>
    </location>
</feature>
<name>A0A9P0F1R9_BEMTA</name>
<gene>
    <name evidence="3" type="ORF">BEMITA_LOCUS7163</name>
</gene>
<keyword evidence="4" id="KW-1185">Reference proteome</keyword>